<evidence type="ECO:0000313" key="1">
    <source>
        <dbReference type="EMBL" id="TCP35240.1"/>
    </source>
</evidence>
<dbReference type="AlphaFoldDB" id="A0A4R2PIF8"/>
<gene>
    <name evidence="1" type="ORF">EV659_10490</name>
</gene>
<dbReference type="RefSeq" id="WP_132708144.1">
    <property type="nucleotide sequence ID" value="NZ_JACIGF010000004.1"/>
</dbReference>
<reference evidence="1 2" key="1">
    <citation type="submission" date="2019-03" db="EMBL/GenBank/DDBJ databases">
        <title>Genomic Encyclopedia of Type Strains, Phase IV (KMG-IV): sequencing the most valuable type-strain genomes for metagenomic binning, comparative biology and taxonomic classification.</title>
        <authorList>
            <person name="Goeker M."/>
        </authorList>
    </citation>
    <scope>NUCLEOTIDE SEQUENCE [LARGE SCALE GENOMIC DNA]</scope>
    <source>
        <strain evidence="1 2">DSM 2132</strain>
    </source>
</reference>
<proteinExistence type="predicted"/>
<name>A0A4R2PIF8_RHOSA</name>
<dbReference type="InterPro" id="IPR009078">
    <property type="entry name" value="Ferritin-like_SF"/>
</dbReference>
<dbReference type="Gene3D" id="1.10.620.20">
    <property type="entry name" value="Ribonucleotide Reductase, subunit A"/>
    <property type="match status" value="1"/>
</dbReference>
<dbReference type="EMBL" id="SLXO01000004">
    <property type="protein sequence ID" value="TCP35240.1"/>
    <property type="molecule type" value="Genomic_DNA"/>
</dbReference>
<dbReference type="Proteomes" id="UP000295399">
    <property type="component" value="Unassembled WGS sequence"/>
</dbReference>
<sequence>MSKRWTLDDIDWGAFAPDRVDPDLVPVIKTAALVEANSADYVHYLRNVFDGDDAFLAAADQWGEEEAQHGAALGRWAELVDPGFSFEAALDAFRRGYSLPLDAETSVRGSRAGELIARCVVESGTSSFYSAIRDATDEPVLTEIAKRIATDEFFHYQLFHKHFKRYRDQARLSRLAKLRIAVGRVQEAEDDELAYAYYAANVLPRDAHAAYDQGALAKDYWRRAMGVYDRPHLENAARMILRAADMPPDGRLANWAVSGFWAYVKWRRDRLARSMAKAA</sequence>
<dbReference type="InterPro" id="IPR012348">
    <property type="entry name" value="RNR-like"/>
</dbReference>
<evidence type="ECO:0000313" key="2">
    <source>
        <dbReference type="Proteomes" id="UP000295399"/>
    </source>
</evidence>
<dbReference type="SUPFAM" id="SSF47240">
    <property type="entry name" value="Ferritin-like"/>
    <property type="match status" value="1"/>
</dbReference>
<dbReference type="CDD" id="cd00657">
    <property type="entry name" value="Ferritin_like"/>
    <property type="match status" value="1"/>
</dbReference>
<dbReference type="GO" id="GO:0016491">
    <property type="term" value="F:oxidoreductase activity"/>
    <property type="evidence" value="ECO:0007669"/>
    <property type="project" value="InterPro"/>
</dbReference>
<protein>
    <submittedName>
        <fullName evidence="1">Uncharacterized protein</fullName>
    </submittedName>
</protein>
<comment type="caution">
    <text evidence="1">The sequence shown here is derived from an EMBL/GenBank/DDBJ whole genome shotgun (WGS) entry which is preliminary data.</text>
</comment>
<dbReference type="OrthoDB" id="581372at2"/>
<keyword evidence="2" id="KW-1185">Reference proteome</keyword>
<dbReference type="InParanoid" id="A0A4R2PIF8"/>
<organism evidence="1 2">
    <name type="scientific">Rhodothalassium salexigens DSM 2132</name>
    <dbReference type="NCBI Taxonomy" id="1188247"/>
    <lineage>
        <taxon>Bacteria</taxon>
        <taxon>Pseudomonadati</taxon>
        <taxon>Pseudomonadota</taxon>
        <taxon>Alphaproteobacteria</taxon>
        <taxon>Rhodothalassiales</taxon>
        <taxon>Rhodothalassiaceae</taxon>
        <taxon>Rhodothalassium</taxon>
    </lineage>
</organism>
<accession>A0A4R2PIF8</accession>